<dbReference type="EMBL" id="JBHRYC010000136">
    <property type="protein sequence ID" value="MFC3640239.1"/>
    <property type="molecule type" value="Genomic_DNA"/>
</dbReference>
<evidence type="ECO:0000313" key="2">
    <source>
        <dbReference type="Proteomes" id="UP001595704"/>
    </source>
</evidence>
<name>A0ABV7UP65_9HYPH</name>
<comment type="caution">
    <text evidence="1">The sequence shown here is derived from an EMBL/GenBank/DDBJ whole genome shotgun (WGS) entry which is preliminary data.</text>
</comment>
<accession>A0ABV7UP65</accession>
<organism evidence="1 2">
    <name type="scientific">Camelimonas fluminis</name>
    <dbReference type="NCBI Taxonomy" id="1576911"/>
    <lineage>
        <taxon>Bacteria</taxon>
        <taxon>Pseudomonadati</taxon>
        <taxon>Pseudomonadota</taxon>
        <taxon>Alphaproteobacteria</taxon>
        <taxon>Hyphomicrobiales</taxon>
        <taxon>Chelatococcaceae</taxon>
        <taxon>Camelimonas</taxon>
    </lineage>
</organism>
<proteinExistence type="predicted"/>
<reference evidence="2" key="1">
    <citation type="journal article" date="2019" name="Int. J. Syst. Evol. Microbiol.">
        <title>The Global Catalogue of Microorganisms (GCM) 10K type strain sequencing project: providing services to taxonomists for standard genome sequencing and annotation.</title>
        <authorList>
            <consortium name="The Broad Institute Genomics Platform"/>
            <consortium name="The Broad Institute Genome Sequencing Center for Infectious Disease"/>
            <person name="Wu L."/>
            <person name="Ma J."/>
        </authorList>
    </citation>
    <scope>NUCLEOTIDE SEQUENCE [LARGE SCALE GENOMIC DNA]</scope>
    <source>
        <strain evidence="2">KCTC 42282</strain>
    </source>
</reference>
<evidence type="ECO:0000313" key="1">
    <source>
        <dbReference type="EMBL" id="MFC3640239.1"/>
    </source>
</evidence>
<dbReference type="RefSeq" id="WP_191320935.1">
    <property type="nucleotide sequence ID" value="NZ_BNCG01000031.1"/>
</dbReference>
<keyword evidence="2" id="KW-1185">Reference proteome</keyword>
<gene>
    <name evidence="1" type="ORF">ACFONL_23180</name>
</gene>
<sequence>MGQGVNVTLGQPRASFGVLGFVCRFVTFCQQMGKLKPSGHLDEAAFIRRKGLPCVNPLRDIFKGLGRPERKLCLKVKHRSGLAAFNAIDEADWPKLGGEMAVVWATYGEPYQAICNWERPAVTREGAAEALKMALSEMTMFDDDESHMMLIKAALGYLEAH</sequence>
<dbReference type="Proteomes" id="UP001595704">
    <property type="component" value="Unassembled WGS sequence"/>
</dbReference>
<protein>
    <submittedName>
        <fullName evidence="1">Uncharacterized protein</fullName>
    </submittedName>
</protein>